<protein>
    <submittedName>
        <fullName evidence="2">Hypothetical_protein</fullName>
    </submittedName>
</protein>
<proteinExistence type="predicted"/>
<dbReference type="EMBL" id="CATOUU010001169">
    <property type="protein sequence ID" value="CAI9975353.1"/>
    <property type="molecule type" value="Genomic_DNA"/>
</dbReference>
<dbReference type="AlphaFoldDB" id="A0AA86RIF4"/>
<evidence type="ECO:0000313" key="2">
    <source>
        <dbReference type="EMBL" id="CAL5986384.1"/>
    </source>
</evidence>
<reference evidence="1" key="1">
    <citation type="submission" date="2023-06" db="EMBL/GenBank/DDBJ databases">
        <authorList>
            <person name="Kurt Z."/>
        </authorList>
    </citation>
    <scope>NUCLEOTIDE SEQUENCE</scope>
</reference>
<gene>
    <name evidence="1" type="ORF">HINF_LOCUS62998</name>
    <name evidence="2" type="ORF">HINF_LOCUS9380</name>
</gene>
<name>A0AA86RIF4_9EUKA</name>
<reference evidence="2 3" key="2">
    <citation type="submission" date="2024-07" db="EMBL/GenBank/DDBJ databases">
        <authorList>
            <person name="Akdeniz Z."/>
        </authorList>
    </citation>
    <scope>NUCLEOTIDE SEQUENCE [LARGE SCALE GENOMIC DNA]</scope>
</reference>
<evidence type="ECO:0000313" key="1">
    <source>
        <dbReference type="EMBL" id="CAI9975353.1"/>
    </source>
</evidence>
<dbReference type="Proteomes" id="UP001642409">
    <property type="component" value="Unassembled WGS sequence"/>
</dbReference>
<sequence length="107" mass="12721">MSIYNTNICKTKYQLQTQRYTGQGFERNILETDEMTNEITVHTITYTLLFFLPKSSKIHIKFFGSRFTVDGYNTYHFRFGINQTIEDTKLMQLHLEDAKKATYVFNQ</sequence>
<organism evidence="1">
    <name type="scientific">Hexamita inflata</name>
    <dbReference type="NCBI Taxonomy" id="28002"/>
    <lineage>
        <taxon>Eukaryota</taxon>
        <taxon>Metamonada</taxon>
        <taxon>Diplomonadida</taxon>
        <taxon>Hexamitidae</taxon>
        <taxon>Hexamitinae</taxon>
        <taxon>Hexamita</taxon>
    </lineage>
</organism>
<accession>A0AA86RIF4</accession>
<comment type="caution">
    <text evidence="1">The sequence shown here is derived from an EMBL/GenBank/DDBJ whole genome shotgun (WGS) entry which is preliminary data.</text>
</comment>
<dbReference type="EMBL" id="CAXDID020000020">
    <property type="protein sequence ID" value="CAL5986384.1"/>
    <property type="molecule type" value="Genomic_DNA"/>
</dbReference>
<evidence type="ECO:0000313" key="3">
    <source>
        <dbReference type="Proteomes" id="UP001642409"/>
    </source>
</evidence>
<keyword evidence="3" id="KW-1185">Reference proteome</keyword>